<name>A0ABQ0LNK4_MYCCL</name>
<dbReference type="EMBL" id="DF847848">
    <property type="protein sequence ID" value="GAT52685.1"/>
    <property type="molecule type" value="Genomic_DNA"/>
</dbReference>
<organism evidence="1 2">
    <name type="scientific">Mycena chlorophos</name>
    <name type="common">Agaric fungus</name>
    <name type="synonym">Agaricus chlorophos</name>
    <dbReference type="NCBI Taxonomy" id="658473"/>
    <lineage>
        <taxon>Eukaryota</taxon>
        <taxon>Fungi</taxon>
        <taxon>Dikarya</taxon>
        <taxon>Basidiomycota</taxon>
        <taxon>Agaricomycotina</taxon>
        <taxon>Agaricomycetes</taxon>
        <taxon>Agaricomycetidae</taxon>
        <taxon>Agaricales</taxon>
        <taxon>Marasmiineae</taxon>
        <taxon>Mycenaceae</taxon>
        <taxon>Mycena</taxon>
    </lineage>
</organism>
<proteinExistence type="predicted"/>
<gene>
    <name evidence="1" type="ORF">MCHLO_09710</name>
</gene>
<accession>A0ABQ0LNK4</accession>
<dbReference type="Proteomes" id="UP000815677">
    <property type="component" value="Unassembled WGS sequence"/>
</dbReference>
<sequence>MYAVSTDPSSVQVKKLLRILNIAHKYILLSYEKWAWMMLRKIPNAIPLYLQNYDEEELERMLGLGLRCRASAPALLDLVESAWMAGIKAQRVSYTRALSAGEAHGRRKFQAEVYLELRNQLLTGPIVASPKLGFSHFGLTPTQLNRLLVGHALLSHCLRTGSGSPGTGVDDSEFDIVPDIFSSTHFSPIHDHGRCQFVWRSFHPVRSMEWIIQTRNAIGVANQSCIGQHLDHLFKNWKPDNNSIVDVADYFLGVE</sequence>
<protein>
    <submittedName>
        <fullName evidence="1">Uncharacterized protein</fullName>
    </submittedName>
</protein>
<keyword evidence="2" id="KW-1185">Reference proteome</keyword>
<evidence type="ECO:0000313" key="1">
    <source>
        <dbReference type="EMBL" id="GAT52685.1"/>
    </source>
</evidence>
<evidence type="ECO:0000313" key="2">
    <source>
        <dbReference type="Proteomes" id="UP000815677"/>
    </source>
</evidence>
<reference evidence="1" key="1">
    <citation type="submission" date="2014-09" db="EMBL/GenBank/DDBJ databases">
        <title>Genome sequence of the luminous mushroom Mycena chlorophos for searching fungal bioluminescence genes.</title>
        <authorList>
            <person name="Tanaka Y."/>
            <person name="Kasuga D."/>
            <person name="Oba Y."/>
            <person name="Hase S."/>
            <person name="Sato K."/>
            <person name="Oba Y."/>
            <person name="Sakakibara Y."/>
        </authorList>
    </citation>
    <scope>NUCLEOTIDE SEQUENCE</scope>
</reference>